<name>A0A2P2JW81_RHIMU</name>
<sequence length="31" mass="3666">MKRIFIKHWRGPSLGLWALSLAYRLVSLHIC</sequence>
<accession>A0A2P2JW81</accession>
<reference evidence="1" key="1">
    <citation type="submission" date="2018-02" db="EMBL/GenBank/DDBJ databases">
        <title>Rhizophora mucronata_Transcriptome.</title>
        <authorList>
            <person name="Meera S.P."/>
            <person name="Sreeshan A."/>
            <person name="Augustine A."/>
        </authorList>
    </citation>
    <scope>NUCLEOTIDE SEQUENCE</scope>
    <source>
        <tissue evidence="1">Leaf</tissue>
    </source>
</reference>
<organism evidence="1">
    <name type="scientific">Rhizophora mucronata</name>
    <name type="common">Asiatic mangrove</name>
    <dbReference type="NCBI Taxonomy" id="61149"/>
    <lineage>
        <taxon>Eukaryota</taxon>
        <taxon>Viridiplantae</taxon>
        <taxon>Streptophyta</taxon>
        <taxon>Embryophyta</taxon>
        <taxon>Tracheophyta</taxon>
        <taxon>Spermatophyta</taxon>
        <taxon>Magnoliopsida</taxon>
        <taxon>eudicotyledons</taxon>
        <taxon>Gunneridae</taxon>
        <taxon>Pentapetalae</taxon>
        <taxon>rosids</taxon>
        <taxon>fabids</taxon>
        <taxon>Malpighiales</taxon>
        <taxon>Rhizophoraceae</taxon>
        <taxon>Rhizophora</taxon>
    </lineage>
</organism>
<proteinExistence type="predicted"/>
<dbReference type="AlphaFoldDB" id="A0A2P2JW81"/>
<dbReference type="EMBL" id="GGEC01017251">
    <property type="protein sequence ID" value="MBW97734.1"/>
    <property type="molecule type" value="Transcribed_RNA"/>
</dbReference>
<protein>
    <submittedName>
        <fullName evidence="1">Uncharacterized protein</fullName>
    </submittedName>
</protein>
<evidence type="ECO:0000313" key="1">
    <source>
        <dbReference type="EMBL" id="MBW97734.1"/>
    </source>
</evidence>